<dbReference type="SMART" id="SM00563">
    <property type="entry name" value="PlsC"/>
    <property type="match status" value="1"/>
</dbReference>
<sequence>MTEPVQAPRSEPDRGPHAVDAGDGDGKGIYWVLKNVLVGPPVKRIFRPIVVGAENIPDLGPAIIASNHLSYSDWIFMPLVLRRRVTFVAKSDYFTGAGIKGRFQRGFFKGTGQVPIDRSGGSASEGAMRAGMKVLERGELFGIYPEGTRSHDGRLYKGRTGVARLALEAKVPVIPCGVIGTDVVAPPGKVVASFASPTVKFGDPLDFSRYEGMEGDRLILRAVTDEIMYKIMELSGQEYLDMYATKAKQLEGRAVTGAPKKVRKSDT</sequence>
<name>A0A4R0JZK7_9ACTN</name>
<keyword evidence="1 5" id="KW-0808">Transferase</keyword>
<proteinExistence type="predicted"/>
<evidence type="ECO:0000256" key="2">
    <source>
        <dbReference type="ARBA" id="ARBA00023315"/>
    </source>
</evidence>
<organism evidence="5 6">
    <name type="scientific">Kribbella capetownensis</name>
    <dbReference type="NCBI Taxonomy" id="1572659"/>
    <lineage>
        <taxon>Bacteria</taxon>
        <taxon>Bacillati</taxon>
        <taxon>Actinomycetota</taxon>
        <taxon>Actinomycetes</taxon>
        <taxon>Propionibacteriales</taxon>
        <taxon>Kribbellaceae</taxon>
        <taxon>Kribbella</taxon>
    </lineage>
</organism>
<gene>
    <name evidence="5" type="ORF">E0H75_11880</name>
</gene>
<evidence type="ECO:0000256" key="3">
    <source>
        <dbReference type="SAM" id="MobiDB-lite"/>
    </source>
</evidence>
<protein>
    <submittedName>
        <fullName evidence="5">1-acyl-sn-glycerol-3-phosphate acyltransferase</fullName>
    </submittedName>
</protein>
<keyword evidence="6" id="KW-1185">Reference proteome</keyword>
<evidence type="ECO:0000313" key="6">
    <source>
        <dbReference type="Proteomes" id="UP000293342"/>
    </source>
</evidence>
<accession>A0A4R0JZK7</accession>
<dbReference type="InterPro" id="IPR002123">
    <property type="entry name" value="Plipid/glycerol_acylTrfase"/>
</dbReference>
<reference evidence="5 6" key="1">
    <citation type="submission" date="2019-02" db="EMBL/GenBank/DDBJ databases">
        <title>Kribbella capetownensis sp. nov. and Kribbella speibonae sp. nov., isolated from soil.</title>
        <authorList>
            <person name="Curtis S.M."/>
            <person name="Norton I."/>
            <person name="Everest G.J."/>
            <person name="Meyers P.R."/>
        </authorList>
    </citation>
    <scope>NUCLEOTIDE SEQUENCE [LARGE SCALE GENOMIC DNA]</scope>
    <source>
        <strain evidence="5 6">YM53</strain>
    </source>
</reference>
<dbReference type="SUPFAM" id="SSF69593">
    <property type="entry name" value="Glycerol-3-phosphate (1)-acyltransferase"/>
    <property type="match status" value="1"/>
</dbReference>
<dbReference type="Proteomes" id="UP000293342">
    <property type="component" value="Unassembled WGS sequence"/>
</dbReference>
<dbReference type="PANTHER" id="PTHR10434:SF11">
    <property type="entry name" value="1-ACYL-SN-GLYCEROL-3-PHOSPHATE ACYLTRANSFERASE"/>
    <property type="match status" value="1"/>
</dbReference>
<dbReference type="EMBL" id="SJKD01000002">
    <property type="protein sequence ID" value="TCC50856.1"/>
    <property type="molecule type" value="Genomic_DNA"/>
</dbReference>
<evidence type="ECO:0000259" key="4">
    <source>
        <dbReference type="SMART" id="SM00563"/>
    </source>
</evidence>
<keyword evidence="2 5" id="KW-0012">Acyltransferase</keyword>
<dbReference type="RefSeq" id="WP_131513555.1">
    <property type="nucleotide sequence ID" value="NZ_SJKD01000002.1"/>
</dbReference>
<dbReference type="CDD" id="cd07989">
    <property type="entry name" value="LPLAT_AGPAT-like"/>
    <property type="match status" value="1"/>
</dbReference>
<dbReference type="AlphaFoldDB" id="A0A4R0JZK7"/>
<feature type="domain" description="Phospholipid/glycerol acyltransferase" evidence="4">
    <location>
        <begin position="62"/>
        <end position="181"/>
    </location>
</feature>
<dbReference type="PANTHER" id="PTHR10434">
    <property type="entry name" value="1-ACYL-SN-GLYCEROL-3-PHOSPHATE ACYLTRANSFERASE"/>
    <property type="match status" value="1"/>
</dbReference>
<dbReference type="GO" id="GO:0006654">
    <property type="term" value="P:phosphatidic acid biosynthetic process"/>
    <property type="evidence" value="ECO:0007669"/>
    <property type="project" value="TreeGrafter"/>
</dbReference>
<evidence type="ECO:0000313" key="5">
    <source>
        <dbReference type="EMBL" id="TCC50856.1"/>
    </source>
</evidence>
<dbReference type="GO" id="GO:0005886">
    <property type="term" value="C:plasma membrane"/>
    <property type="evidence" value="ECO:0007669"/>
    <property type="project" value="TreeGrafter"/>
</dbReference>
<feature type="region of interest" description="Disordered" evidence="3">
    <location>
        <begin position="1"/>
        <end position="22"/>
    </location>
</feature>
<dbReference type="GO" id="GO:0003841">
    <property type="term" value="F:1-acylglycerol-3-phosphate O-acyltransferase activity"/>
    <property type="evidence" value="ECO:0007669"/>
    <property type="project" value="TreeGrafter"/>
</dbReference>
<comment type="caution">
    <text evidence="5">The sequence shown here is derived from an EMBL/GenBank/DDBJ whole genome shotgun (WGS) entry which is preliminary data.</text>
</comment>
<dbReference type="Pfam" id="PF01553">
    <property type="entry name" value="Acyltransferase"/>
    <property type="match status" value="1"/>
</dbReference>
<evidence type="ECO:0000256" key="1">
    <source>
        <dbReference type="ARBA" id="ARBA00022679"/>
    </source>
</evidence>
<dbReference type="OrthoDB" id="9808424at2"/>